<protein>
    <submittedName>
        <fullName evidence="1">Uncharacterized protein</fullName>
    </submittedName>
</protein>
<dbReference type="RefSeq" id="WP_213495456.1">
    <property type="nucleotide sequence ID" value="NZ_CP074694.1"/>
</dbReference>
<reference evidence="1" key="1">
    <citation type="submission" date="2021-05" db="EMBL/GenBank/DDBJ databases">
        <title>Complete genome sequence of the cellulolytic planctomycete Telmatocola sphagniphila SP2T and characterization of the first cellulase from planctomycetes.</title>
        <authorList>
            <person name="Rakitin A.L."/>
            <person name="Beletsky A.V."/>
            <person name="Naumoff D.G."/>
            <person name="Kulichevskaya I.S."/>
            <person name="Mardanov A.V."/>
            <person name="Ravin N.V."/>
            <person name="Dedysh S.N."/>
        </authorList>
    </citation>
    <scope>NUCLEOTIDE SEQUENCE</scope>
    <source>
        <strain evidence="1">SP2T</strain>
    </source>
</reference>
<gene>
    <name evidence="1" type="ORF">KIH39_22095</name>
</gene>
<dbReference type="KEGG" id="tsph:KIH39_22095"/>
<dbReference type="Proteomes" id="UP000676194">
    <property type="component" value="Chromosome"/>
</dbReference>
<proteinExistence type="predicted"/>
<evidence type="ECO:0000313" key="2">
    <source>
        <dbReference type="Proteomes" id="UP000676194"/>
    </source>
</evidence>
<dbReference type="EMBL" id="CP074694">
    <property type="protein sequence ID" value="QVL31510.1"/>
    <property type="molecule type" value="Genomic_DNA"/>
</dbReference>
<accession>A0A8E6EUK0</accession>
<keyword evidence="2" id="KW-1185">Reference proteome</keyword>
<dbReference type="AlphaFoldDB" id="A0A8E6EUK0"/>
<name>A0A8E6EUK0_9BACT</name>
<organism evidence="1 2">
    <name type="scientific">Telmatocola sphagniphila</name>
    <dbReference type="NCBI Taxonomy" id="1123043"/>
    <lineage>
        <taxon>Bacteria</taxon>
        <taxon>Pseudomonadati</taxon>
        <taxon>Planctomycetota</taxon>
        <taxon>Planctomycetia</taxon>
        <taxon>Gemmatales</taxon>
        <taxon>Gemmataceae</taxon>
    </lineage>
</organism>
<evidence type="ECO:0000313" key="1">
    <source>
        <dbReference type="EMBL" id="QVL31510.1"/>
    </source>
</evidence>
<sequence length="137" mass="15070">MNLDRTGFDSNGSIRFLLISSRSNFRESSSQMILNTNVPFQLFSRSGEPIWDNVELIHSGSIVGAISLQNACVVEKAPSATKLNKGSIYILVDTQGNGAKIQIYETPAELAQIEPLYVFVYVKTGYDFSSENASRSP</sequence>